<dbReference type="InterPro" id="IPR008984">
    <property type="entry name" value="SMAD_FHA_dom_sf"/>
</dbReference>
<evidence type="ECO:0000256" key="12">
    <source>
        <dbReference type="ARBA" id="ARBA00080465"/>
    </source>
</evidence>
<evidence type="ECO:0000313" key="17">
    <source>
        <dbReference type="Proteomes" id="UP000268321"/>
    </source>
</evidence>
<sequence>LFSVRLTPIIDHSSSNSGLYFSPIIRRMKPNEKIPIGRYTEKNKSAAHAPQGSSQPIVFKSKVVSRTHALLQCKPDGLWYLKDSKSSSGTFLNNVRLSQATMELDFWPVVDGDTIQLGLDYRGGSEDIYRCVKMRCEFNHSWQRKVNQYNLDIHERMKNLRLDTAEGKRQASECAICLLTLDPCQALFISPCSHSWHYKCIRPVIIKSYPQFYCPNCRSMCDLETDIEDE</sequence>
<dbReference type="Pfam" id="PF00498">
    <property type="entry name" value="FHA"/>
    <property type="match status" value="1"/>
</dbReference>
<dbReference type="SUPFAM" id="SSF57850">
    <property type="entry name" value="RING/U-box"/>
    <property type="match status" value="1"/>
</dbReference>
<dbReference type="OrthoDB" id="687730at2759"/>
<evidence type="ECO:0000256" key="11">
    <source>
        <dbReference type="ARBA" id="ARBA00061209"/>
    </source>
</evidence>
<name>A0A4P9Z6Z7_9ASCO</name>
<dbReference type="GO" id="GO:0000151">
    <property type="term" value="C:ubiquitin ligase complex"/>
    <property type="evidence" value="ECO:0007669"/>
    <property type="project" value="TreeGrafter"/>
</dbReference>
<evidence type="ECO:0000256" key="10">
    <source>
        <dbReference type="ARBA" id="ARBA00023306"/>
    </source>
</evidence>
<dbReference type="FunFam" id="3.30.40.10:FF:000426">
    <property type="entry name" value="DMA1p Ubiquitin-protein ligase (E3)"/>
    <property type="match status" value="1"/>
</dbReference>
<dbReference type="GO" id="GO:0006511">
    <property type="term" value="P:ubiquitin-dependent protein catabolic process"/>
    <property type="evidence" value="ECO:0007669"/>
    <property type="project" value="TreeGrafter"/>
</dbReference>
<comment type="subcellular location">
    <subcellularLocation>
        <location evidence="2">Cytoplasm</location>
    </subcellularLocation>
</comment>
<feature type="domain" description="FHA" evidence="14">
    <location>
        <begin position="34"/>
        <end position="97"/>
    </location>
</feature>
<dbReference type="GO" id="GO:0000921">
    <property type="term" value="P:septin ring assembly"/>
    <property type="evidence" value="ECO:0007669"/>
    <property type="project" value="UniProtKB-ARBA"/>
</dbReference>
<protein>
    <recommendedName>
        <fullName evidence="3">RING-type E3 ubiquitin transferase</fullName>
        <ecNumber evidence="3">2.3.2.27</ecNumber>
    </recommendedName>
    <alternativeName>
        <fullName evidence="12">Checkpoint forkhead associated with RING domains-containing protein 1</fullName>
    </alternativeName>
</protein>
<comment type="catalytic activity">
    <reaction evidence="1">
        <text>S-ubiquitinyl-[E2 ubiquitin-conjugating enzyme]-L-cysteine + [acceptor protein]-L-lysine = [E2 ubiquitin-conjugating enzyme]-L-cysteine + N(6)-ubiquitinyl-[acceptor protein]-L-lysine.</text>
        <dbReference type="EC" id="2.3.2.27"/>
    </reaction>
</comment>
<keyword evidence="8" id="KW-0833">Ubl conjugation pathway</keyword>
<dbReference type="GO" id="GO:0032186">
    <property type="term" value="P:cellular bud neck septin ring organization"/>
    <property type="evidence" value="ECO:0007669"/>
    <property type="project" value="UniProtKB-ARBA"/>
</dbReference>
<dbReference type="GO" id="GO:0061630">
    <property type="term" value="F:ubiquitin protein ligase activity"/>
    <property type="evidence" value="ECO:0007669"/>
    <property type="project" value="UniProtKB-EC"/>
</dbReference>
<dbReference type="EMBL" id="ML004898">
    <property type="protein sequence ID" value="RKP28444.1"/>
    <property type="molecule type" value="Genomic_DNA"/>
</dbReference>
<dbReference type="SMART" id="SM00240">
    <property type="entry name" value="FHA"/>
    <property type="match status" value="1"/>
</dbReference>
<dbReference type="GO" id="GO:0051865">
    <property type="term" value="P:protein autoubiquitination"/>
    <property type="evidence" value="ECO:0007669"/>
    <property type="project" value="UniProtKB-ARBA"/>
</dbReference>
<organism evidence="16 17">
    <name type="scientific">Metschnikowia bicuspidata</name>
    <dbReference type="NCBI Taxonomy" id="27322"/>
    <lineage>
        <taxon>Eukaryota</taxon>
        <taxon>Fungi</taxon>
        <taxon>Dikarya</taxon>
        <taxon>Ascomycota</taxon>
        <taxon>Saccharomycotina</taxon>
        <taxon>Pichiomycetes</taxon>
        <taxon>Metschnikowiaceae</taxon>
        <taxon>Metschnikowia</taxon>
    </lineage>
</organism>
<dbReference type="EC" id="2.3.2.27" evidence="3"/>
<dbReference type="InterPro" id="IPR013083">
    <property type="entry name" value="Znf_RING/FYVE/PHD"/>
</dbReference>
<evidence type="ECO:0000256" key="2">
    <source>
        <dbReference type="ARBA" id="ARBA00004496"/>
    </source>
</evidence>
<reference evidence="17" key="1">
    <citation type="journal article" date="2018" name="Nat. Microbiol.">
        <title>Leveraging single-cell genomics to expand the fungal tree of life.</title>
        <authorList>
            <person name="Ahrendt S.R."/>
            <person name="Quandt C.A."/>
            <person name="Ciobanu D."/>
            <person name="Clum A."/>
            <person name="Salamov A."/>
            <person name="Andreopoulos B."/>
            <person name="Cheng J.F."/>
            <person name="Woyke T."/>
            <person name="Pelin A."/>
            <person name="Henrissat B."/>
            <person name="Reynolds N.K."/>
            <person name="Benny G.L."/>
            <person name="Smith M.E."/>
            <person name="James T.Y."/>
            <person name="Grigoriev I.V."/>
        </authorList>
    </citation>
    <scope>NUCLEOTIDE SEQUENCE [LARGE SCALE GENOMIC DNA]</scope>
    <source>
        <strain evidence="17">Baker2002</strain>
    </source>
</reference>
<dbReference type="FunFam" id="2.60.200.20:FF:000030">
    <property type="entry name" value="FHA domain-containing protein"/>
    <property type="match status" value="1"/>
</dbReference>
<feature type="domain" description="RING-type" evidence="15">
    <location>
        <begin position="174"/>
        <end position="218"/>
    </location>
</feature>
<evidence type="ECO:0000256" key="7">
    <source>
        <dbReference type="ARBA" id="ARBA00022771"/>
    </source>
</evidence>
<evidence type="ECO:0000313" key="16">
    <source>
        <dbReference type="EMBL" id="RKP28444.1"/>
    </source>
</evidence>
<keyword evidence="6" id="KW-0479">Metal-binding</keyword>
<proteinExistence type="inferred from homology"/>
<feature type="non-terminal residue" evidence="16">
    <location>
        <position position="230"/>
    </location>
</feature>
<feature type="non-terminal residue" evidence="16">
    <location>
        <position position="1"/>
    </location>
</feature>
<dbReference type="Pfam" id="PF17123">
    <property type="entry name" value="zf-RING_11"/>
    <property type="match status" value="1"/>
</dbReference>
<dbReference type="PANTHER" id="PTHR15067:SF7">
    <property type="entry name" value="E3 UBIQUITIN-PROTEIN LIGASE DMA1-RELATED"/>
    <property type="match status" value="1"/>
</dbReference>
<evidence type="ECO:0000256" key="13">
    <source>
        <dbReference type="PROSITE-ProRule" id="PRU00175"/>
    </source>
</evidence>
<dbReference type="InterPro" id="IPR000253">
    <property type="entry name" value="FHA_dom"/>
</dbReference>
<evidence type="ECO:0000256" key="1">
    <source>
        <dbReference type="ARBA" id="ARBA00000900"/>
    </source>
</evidence>
<keyword evidence="9" id="KW-0862">Zinc</keyword>
<evidence type="ECO:0000259" key="15">
    <source>
        <dbReference type="PROSITE" id="PS50089"/>
    </source>
</evidence>
<dbReference type="GO" id="GO:0000132">
    <property type="term" value="P:establishment of mitotic spindle orientation"/>
    <property type="evidence" value="ECO:0007669"/>
    <property type="project" value="UniProtKB-ARBA"/>
</dbReference>
<evidence type="ECO:0000256" key="9">
    <source>
        <dbReference type="ARBA" id="ARBA00022833"/>
    </source>
</evidence>
<dbReference type="SMART" id="SM00184">
    <property type="entry name" value="RING"/>
    <property type="match status" value="1"/>
</dbReference>
<evidence type="ECO:0000256" key="4">
    <source>
        <dbReference type="ARBA" id="ARBA00022490"/>
    </source>
</evidence>
<dbReference type="GO" id="GO:0008270">
    <property type="term" value="F:zinc ion binding"/>
    <property type="evidence" value="ECO:0007669"/>
    <property type="project" value="UniProtKB-KW"/>
</dbReference>
<dbReference type="PROSITE" id="PS50006">
    <property type="entry name" value="FHA_DOMAIN"/>
    <property type="match status" value="1"/>
</dbReference>
<keyword evidence="7 13" id="KW-0863">Zinc-finger</keyword>
<keyword evidence="17" id="KW-1185">Reference proteome</keyword>
<dbReference type="GO" id="GO:0005829">
    <property type="term" value="C:cytosol"/>
    <property type="evidence" value="ECO:0007669"/>
    <property type="project" value="TreeGrafter"/>
</dbReference>
<evidence type="ECO:0000259" key="14">
    <source>
        <dbReference type="PROSITE" id="PS50006"/>
    </source>
</evidence>
<evidence type="ECO:0000256" key="5">
    <source>
        <dbReference type="ARBA" id="ARBA00022679"/>
    </source>
</evidence>
<dbReference type="GO" id="GO:0031578">
    <property type="term" value="P:mitotic spindle orientation checkpoint signaling"/>
    <property type="evidence" value="ECO:0007669"/>
    <property type="project" value="UniProtKB-ARBA"/>
</dbReference>
<keyword evidence="10" id="KW-0131">Cell cycle</keyword>
<evidence type="ECO:0000256" key="3">
    <source>
        <dbReference type="ARBA" id="ARBA00012483"/>
    </source>
</evidence>
<evidence type="ECO:0000256" key="8">
    <source>
        <dbReference type="ARBA" id="ARBA00022786"/>
    </source>
</evidence>
<comment type="similarity">
    <text evidence="11">Belongs to the DMA1 family.</text>
</comment>
<dbReference type="AlphaFoldDB" id="A0A4P9Z6Z7"/>
<keyword evidence="4" id="KW-0963">Cytoplasm</keyword>
<dbReference type="Gene3D" id="3.30.40.10">
    <property type="entry name" value="Zinc/RING finger domain, C3HC4 (zinc finger)"/>
    <property type="match status" value="1"/>
</dbReference>
<dbReference type="Proteomes" id="UP000268321">
    <property type="component" value="Unassembled WGS sequence"/>
</dbReference>
<dbReference type="Gene3D" id="2.60.200.20">
    <property type="match status" value="1"/>
</dbReference>
<dbReference type="GO" id="GO:0032153">
    <property type="term" value="C:cell division site"/>
    <property type="evidence" value="ECO:0007669"/>
    <property type="project" value="TreeGrafter"/>
</dbReference>
<dbReference type="PROSITE" id="PS50089">
    <property type="entry name" value="ZF_RING_2"/>
    <property type="match status" value="1"/>
</dbReference>
<gene>
    <name evidence="16" type="ORF">METBISCDRAFT_4287</name>
</gene>
<evidence type="ECO:0000256" key="6">
    <source>
        <dbReference type="ARBA" id="ARBA00022723"/>
    </source>
</evidence>
<dbReference type="GO" id="GO:0090337">
    <property type="term" value="P:regulation of formin-nucleated actin cable assembly"/>
    <property type="evidence" value="ECO:0007669"/>
    <property type="project" value="UniProtKB-ARBA"/>
</dbReference>
<accession>A0A4P9Z6Z7</accession>
<keyword evidence="5" id="KW-0808">Transferase</keyword>
<dbReference type="PANTHER" id="PTHR15067">
    <property type="entry name" value="E3 UBIQUITIN-PROTEIN LIGASE RNF8"/>
    <property type="match status" value="1"/>
</dbReference>
<dbReference type="InterPro" id="IPR001841">
    <property type="entry name" value="Znf_RING"/>
</dbReference>
<dbReference type="GO" id="GO:0097271">
    <property type="term" value="P:protein localization to bud neck"/>
    <property type="evidence" value="ECO:0007669"/>
    <property type="project" value="UniProtKB-ARBA"/>
</dbReference>
<dbReference type="SUPFAM" id="SSF49879">
    <property type="entry name" value="SMAD/FHA domain"/>
    <property type="match status" value="1"/>
</dbReference>